<keyword evidence="6" id="KW-0902">Two-component regulatory system</keyword>
<evidence type="ECO:0000313" key="9">
    <source>
        <dbReference type="Proteomes" id="UP000230607"/>
    </source>
</evidence>
<dbReference type="Gene3D" id="1.10.287.130">
    <property type="match status" value="1"/>
</dbReference>
<dbReference type="Proteomes" id="UP000230607">
    <property type="component" value="Chromosome 1"/>
</dbReference>
<keyword evidence="3" id="KW-0597">Phosphoprotein</keyword>
<keyword evidence="4" id="KW-0808">Transferase</keyword>
<reference evidence="9" key="1">
    <citation type="submission" date="2017-03" db="EMBL/GenBank/DDBJ databases">
        <authorList>
            <person name="Herbold C."/>
        </authorList>
    </citation>
    <scope>NUCLEOTIDE SEQUENCE [LARGE SCALE GENOMIC DNA]</scope>
</reference>
<dbReference type="Pfam" id="PF02518">
    <property type="entry name" value="HATPase_c"/>
    <property type="match status" value="1"/>
</dbReference>
<gene>
    <name evidence="8" type="ORF">NCS_11254</name>
</gene>
<dbReference type="InterPro" id="IPR003594">
    <property type="entry name" value="HATPase_dom"/>
</dbReference>
<protein>
    <recommendedName>
        <fullName evidence="2">histidine kinase</fullName>
        <ecNumber evidence="2">2.7.13.3</ecNumber>
    </recommendedName>
</protein>
<dbReference type="CDD" id="cd00082">
    <property type="entry name" value="HisKA"/>
    <property type="match status" value="1"/>
</dbReference>
<dbReference type="InterPro" id="IPR036097">
    <property type="entry name" value="HisK_dim/P_sf"/>
</dbReference>
<dbReference type="InterPro" id="IPR005467">
    <property type="entry name" value="His_kinase_dom"/>
</dbReference>
<proteinExistence type="predicted"/>
<dbReference type="SUPFAM" id="SSF55874">
    <property type="entry name" value="ATPase domain of HSP90 chaperone/DNA topoisomerase II/histidine kinase"/>
    <property type="match status" value="1"/>
</dbReference>
<dbReference type="PANTHER" id="PTHR43711">
    <property type="entry name" value="TWO-COMPONENT HISTIDINE KINASE"/>
    <property type="match status" value="1"/>
</dbReference>
<dbReference type="RefSeq" id="WP_157927415.1">
    <property type="nucleotide sequence ID" value="NZ_LT841358.1"/>
</dbReference>
<dbReference type="PRINTS" id="PR00344">
    <property type="entry name" value="BCTRLSENSOR"/>
</dbReference>
<dbReference type="EC" id="2.7.13.3" evidence="2"/>
<keyword evidence="5 8" id="KW-0418">Kinase</keyword>
<dbReference type="SMART" id="SM00388">
    <property type="entry name" value="HisKA"/>
    <property type="match status" value="1"/>
</dbReference>
<dbReference type="InterPro" id="IPR036890">
    <property type="entry name" value="HATPase_C_sf"/>
</dbReference>
<sequence>MSNNFSQLVFDKTITKSKLSLDKAHTFNADETLKHSKIQDEFVNIASHEIKTPIQSILTYSELLHSNPNEIHQEYIEAIYRNALRLQRLSKNLLDVTKMENHTFTLQNEKFDINELILSTIQDFVTRAHNSGIKTRNVQFLFSPKGRILAYADKDRIAQVISNLIDNAFKFTQRGNISTNVTKQNDRIIVSVSDSGIGINSQIASRLFSKFVTSSENGIGLGLYIAKNIVEAHDGKIWFQNNPNRIGATISFEIPSKIRTNYLANHQVLQ</sequence>
<evidence type="ECO:0000256" key="6">
    <source>
        <dbReference type="ARBA" id="ARBA00023012"/>
    </source>
</evidence>
<dbReference type="Gene3D" id="3.30.565.10">
    <property type="entry name" value="Histidine kinase-like ATPase, C-terminal domain"/>
    <property type="match status" value="1"/>
</dbReference>
<evidence type="ECO:0000256" key="5">
    <source>
        <dbReference type="ARBA" id="ARBA00022777"/>
    </source>
</evidence>
<dbReference type="EMBL" id="LT841358">
    <property type="protein sequence ID" value="SMH71447.1"/>
    <property type="molecule type" value="Genomic_DNA"/>
</dbReference>
<evidence type="ECO:0000256" key="2">
    <source>
        <dbReference type="ARBA" id="ARBA00012438"/>
    </source>
</evidence>
<dbReference type="SUPFAM" id="SSF47384">
    <property type="entry name" value="Homodimeric domain of signal transducing histidine kinase"/>
    <property type="match status" value="1"/>
</dbReference>
<dbReference type="Pfam" id="PF00512">
    <property type="entry name" value="HisKA"/>
    <property type="match status" value="1"/>
</dbReference>
<evidence type="ECO:0000259" key="7">
    <source>
        <dbReference type="PROSITE" id="PS50109"/>
    </source>
</evidence>
<evidence type="ECO:0000313" key="8">
    <source>
        <dbReference type="EMBL" id="SMH71447.1"/>
    </source>
</evidence>
<feature type="domain" description="Histidine kinase" evidence="7">
    <location>
        <begin position="45"/>
        <end position="258"/>
    </location>
</feature>
<dbReference type="InterPro" id="IPR003661">
    <property type="entry name" value="HisK_dim/P_dom"/>
</dbReference>
<evidence type="ECO:0000256" key="3">
    <source>
        <dbReference type="ARBA" id="ARBA00022553"/>
    </source>
</evidence>
<evidence type="ECO:0000256" key="1">
    <source>
        <dbReference type="ARBA" id="ARBA00000085"/>
    </source>
</evidence>
<organism evidence="8 9">
    <name type="scientific">Candidatus Nitrosotalea okcheonensis</name>
    <dbReference type="NCBI Taxonomy" id="1903276"/>
    <lineage>
        <taxon>Archaea</taxon>
        <taxon>Nitrososphaerota</taxon>
        <taxon>Nitrososphaeria</taxon>
        <taxon>Nitrosotaleales</taxon>
        <taxon>Nitrosotaleaceae</taxon>
        <taxon>Nitrosotalea</taxon>
    </lineage>
</organism>
<name>A0A2H1FFB0_9ARCH</name>
<comment type="catalytic activity">
    <reaction evidence="1">
        <text>ATP + protein L-histidine = ADP + protein N-phospho-L-histidine.</text>
        <dbReference type="EC" id="2.7.13.3"/>
    </reaction>
</comment>
<dbReference type="AlphaFoldDB" id="A0A2H1FFB0"/>
<keyword evidence="9" id="KW-1185">Reference proteome</keyword>
<accession>A0A2H1FFB0</accession>
<evidence type="ECO:0000256" key="4">
    <source>
        <dbReference type="ARBA" id="ARBA00022679"/>
    </source>
</evidence>
<dbReference type="InterPro" id="IPR004358">
    <property type="entry name" value="Sig_transdc_His_kin-like_C"/>
</dbReference>
<dbReference type="InterPro" id="IPR050736">
    <property type="entry name" value="Sensor_HK_Regulatory"/>
</dbReference>
<dbReference type="PANTHER" id="PTHR43711:SF31">
    <property type="entry name" value="HISTIDINE KINASE"/>
    <property type="match status" value="1"/>
</dbReference>
<dbReference type="SMART" id="SM00387">
    <property type="entry name" value="HATPase_c"/>
    <property type="match status" value="1"/>
</dbReference>
<dbReference type="PROSITE" id="PS50109">
    <property type="entry name" value="HIS_KIN"/>
    <property type="match status" value="1"/>
</dbReference>
<dbReference type="GO" id="GO:0000155">
    <property type="term" value="F:phosphorelay sensor kinase activity"/>
    <property type="evidence" value="ECO:0007669"/>
    <property type="project" value="InterPro"/>
</dbReference>